<proteinExistence type="predicted"/>
<dbReference type="AlphaFoldDB" id="A0AAV4GM05"/>
<name>A0AAV4GM05_9GAST</name>
<protein>
    <submittedName>
        <fullName evidence="1">Uncharacterized protein</fullName>
    </submittedName>
</protein>
<dbReference type="Proteomes" id="UP000762676">
    <property type="component" value="Unassembled WGS sequence"/>
</dbReference>
<gene>
    <name evidence="1" type="ORF">ElyMa_006043500</name>
</gene>
<dbReference type="EMBL" id="BMAT01012106">
    <property type="protein sequence ID" value="GFR86055.1"/>
    <property type="molecule type" value="Genomic_DNA"/>
</dbReference>
<evidence type="ECO:0000313" key="2">
    <source>
        <dbReference type="Proteomes" id="UP000762676"/>
    </source>
</evidence>
<evidence type="ECO:0000313" key="1">
    <source>
        <dbReference type="EMBL" id="GFR86055.1"/>
    </source>
</evidence>
<sequence length="117" mass="13136">MPVPRNRKEKGDMPSQLNHSNIIHLITCTKCSNQYISKTKQNSPRARSISITLLATLRFAINNDRHTSVTKHFDLDDPSYDHVNITTTDQLPGLGNILPLTIEVQFLPHAFTADTAL</sequence>
<keyword evidence="2" id="KW-1185">Reference proteome</keyword>
<reference evidence="1 2" key="1">
    <citation type="journal article" date="2021" name="Elife">
        <title>Chloroplast acquisition without the gene transfer in kleptoplastic sea slugs, Plakobranchus ocellatus.</title>
        <authorList>
            <person name="Maeda T."/>
            <person name="Takahashi S."/>
            <person name="Yoshida T."/>
            <person name="Shimamura S."/>
            <person name="Takaki Y."/>
            <person name="Nagai Y."/>
            <person name="Toyoda A."/>
            <person name="Suzuki Y."/>
            <person name="Arimoto A."/>
            <person name="Ishii H."/>
            <person name="Satoh N."/>
            <person name="Nishiyama T."/>
            <person name="Hasebe M."/>
            <person name="Maruyama T."/>
            <person name="Minagawa J."/>
            <person name="Obokata J."/>
            <person name="Shigenobu S."/>
        </authorList>
    </citation>
    <scope>NUCLEOTIDE SEQUENCE [LARGE SCALE GENOMIC DNA]</scope>
</reference>
<accession>A0AAV4GM05</accession>
<comment type="caution">
    <text evidence="1">The sequence shown here is derived from an EMBL/GenBank/DDBJ whole genome shotgun (WGS) entry which is preliminary data.</text>
</comment>
<organism evidence="1 2">
    <name type="scientific">Elysia marginata</name>
    <dbReference type="NCBI Taxonomy" id="1093978"/>
    <lineage>
        <taxon>Eukaryota</taxon>
        <taxon>Metazoa</taxon>
        <taxon>Spiralia</taxon>
        <taxon>Lophotrochozoa</taxon>
        <taxon>Mollusca</taxon>
        <taxon>Gastropoda</taxon>
        <taxon>Heterobranchia</taxon>
        <taxon>Euthyneura</taxon>
        <taxon>Panpulmonata</taxon>
        <taxon>Sacoglossa</taxon>
        <taxon>Placobranchoidea</taxon>
        <taxon>Plakobranchidae</taxon>
        <taxon>Elysia</taxon>
    </lineage>
</organism>